<accession>A0A382AVE3</accession>
<dbReference type="PIRSF" id="PIRSF028520">
    <property type="entry name" value="UCP028520"/>
    <property type="match status" value="1"/>
</dbReference>
<dbReference type="GO" id="GO:0016747">
    <property type="term" value="F:acyltransferase activity, transferring groups other than amino-acyl groups"/>
    <property type="evidence" value="ECO:0007669"/>
    <property type="project" value="InterPro"/>
</dbReference>
<reference evidence="2" key="1">
    <citation type="submission" date="2018-05" db="EMBL/GenBank/DDBJ databases">
        <authorList>
            <person name="Lanie J.A."/>
            <person name="Ng W.-L."/>
            <person name="Kazmierczak K.M."/>
            <person name="Andrzejewski T.M."/>
            <person name="Davidsen T.M."/>
            <person name="Wayne K.J."/>
            <person name="Tettelin H."/>
            <person name="Glass J.I."/>
            <person name="Rusch D."/>
            <person name="Podicherti R."/>
            <person name="Tsui H.-C.T."/>
            <person name="Winkler M.E."/>
        </authorList>
    </citation>
    <scope>NUCLEOTIDE SEQUENCE</scope>
</reference>
<feature type="non-terminal residue" evidence="2">
    <location>
        <position position="140"/>
    </location>
</feature>
<evidence type="ECO:0000313" key="2">
    <source>
        <dbReference type="EMBL" id="SVB05495.1"/>
    </source>
</evidence>
<evidence type="ECO:0000259" key="1">
    <source>
        <dbReference type="PROSITE" id="PS51186"/>
    </source>
</evidence>
<proteinExistence type="predicted"/>
<name>A0A382AVE3_9ZZZZ</name>
<sequence length="140" mass="16212">MIFTISPTVSAHLPTIVKINQEALPAVSSVTLKDMEHFLSTVDYFRTLQLDDTIAGFLIALTPGKDYHSPNYQWFEKKYDSFMYVDRIVIDRAYQSNGFGWAFYNNLREFTEGRSPRITCEVNLRPPNEGSIIFHEKYGF</sequence>
<gene>
    <name evidence="2" type="ORF">METZ01_LOCUS158349</name>
</gene>
<dbReference type="Gene3D" id="3.40.630.30">
    <property type="match status" value="1"/>
</dbReference>
<dbReference type="InterPro" id="IPR000182">
    <property type="entry name" value="GNAT_dom"/>
</dbReference>
<dbReference type="Pfam" id="PF00583">
    <property type="entry name" value="Acetyltransf_1"/>
    <property type="match status" value="1"/>
</dbReference>
<dbReference type="InterPro" id="IPR016181">
    <property type="entry name" value="Acyl_CoA_acyltransferase"/>
</dbReference>
<dbReference type="PROSITE" id="PS51186">
    <property type="entry name" value="GNAT"/>
    <property type="match status" value="1"/>
</dbReference>
<organism evidence="2">
    <name type="scientific">marine metagenome</name>
    <dbReference type="NCBI Taxonomy" id="408172"/>
    <lineage>
        <taxon>unclassified sequences</taxon>
        <taxon>metagenomes</taxon>
        <taxon>ecological metagenomes</taxon>
    </lineage>
</organism>
<feature type="domain" description="N-acetyltransferase" evidence="1">
    <location>
        <begin position="1"/>
        <end position="140"/>
    </location>
</feature>
<protein>
    <recommendedName>
        <fullName evidence="1">N-acetyltransferase domain-containing protein</fullName>
    </recommendedName>
</protein>
<dbReference type="EMBL" id="UINC01027009">
    <property type="protein sequence ID" value="SVB05495.1"/>
    <property type="molecule type" value="Genomic_DNA"/>
</dbReference>
<dbReference type="AlphaFoldDB" id="A0A382AVE3"/>
<dbReference type="InterPro" id="IPR016890">
    <property type="entry name" value="UCP028520"/>
</dbReference>
<dbReference type="SUPFAM" id="SSF55729">
    <property type="entry name" value="Acyl-CoA N-acyltransferases (Nat)"/>
    <property type="match status" value="1"/>
</dbReference>